<evidence type="ECO:0000256" key="9">
    <source>
        <dbReference type="RuleBase" id="RU362118"/>
    </source>
</evidence>
<dbReference type="EC" id="4.4.1.8" evidence="11"/>
<dbReference type="GO" id="GO:0030170">
    <property type="term" value="F:pyridoxal phosphate binding"/>
    <property type="evidence" value="ECO:0007669"/>
    <property type="project" value="InterPro"/>
</dbReference>
<dbReference type="GO" id="GO:0019450">
    <property type="term" value="P:L-cysteine catabolic process to pyruvate"/>
    <property type="evidence" value="ECO:0007669"/>
    <property type="project" value="TreeGrafter"/>
</dbReference>
<dbReference type="NCBIfam" id="TIGR01324">
    <property type="entry name" value="cysta_beta_ly_B"/>
    <property type="match status" value="1"/>
</dbReference>
<evidence type="ECO:0000256" key="8">
    <source>
        <dbReference type="PIRSR" id="PIRSR001434-2"/>
    </source>
</evidence>
<comment type="cofactor">
    <cofactor evidence="1 9">
        <name>pyridoxal 5'-phosphate</name>
        <dbReference type="ChEBI" id="CHEBI:597326"/>
    </cofactor>
</comment>
<comment type="pathway">
    <text evidence="5">Amino-acid biosynthesis; L-methionine biosynthesis via de novo pathway; L-homocysteine from L-cystathionine: step 1/1.</text>
</comment>
<evidence type="ECO:0000256" key="3">
    <source>
        <dbReference type="ARBA" id="ARBA00022898"/>
    </source>
</evidence>
<evidence type="ECO:0000256" key="7">
    <source>
        <dbReference type="ARBA" id="ARBA00047625"/>
    </source>
</evidence>
<dbReference type="InterPro" id="IPR015424">
    <property type="entry name" value="PyrdxlP-dep_Trfase"/>
</dbReference>
<name>A0AAC9KDP0_9PROT</name>
<dbReference type="Pfam" id="PF01053">
    <property type="entry name" value="Cys_Met_Meta_PP"/>
    <property type="match status" value="1"/>
</dbReference>
<evidence type="ECO:0000256" key="5">
    <source>
        <dbReference type="ARBA" id="ARBA00046315"/>
    </source>
</evidence>
<evidence type="ECO:0000256" key="4">
    <source>
        <dbReference type="ARBA" id="ARBA00023239"/>
    </source>
</evidence>
<evidence type="ECO:0000256" key="10">
    <source>
        <dbReference type="SAM" id="MobiDB-lite"/>
    </source>
</evidence>
<evidence type="ECO:0000256" key="2">
    <source>
        <dbReference type="ARBA" id="ARBA00009077"/>
    </source>
</evidence>
<dbReference type="InterPro" id="IPR015421">
    <property type="entry name" value="PyrdxlP-dep_Trfase_major"/>
</dbReference>
<dbReference type="InterPro" id="IPR000277">
    <property type="entry name" value="Cys/Met-Metab_PyrdxlP-dep_enz"/>
</dbReference>
<keyword evidence="4 11" id="KW-0456">Lyase</keyword>
<dbReference type="PANTHER" id="PTHR43500:SF1">
    <property type="entry name" value="CYSTATHIONINE BETA-LYASE-RELATED"/>
    <property type="match status" value="1"/>
</dbReference>
<protein>
    <submittedName>
        <fullName evidence="11">Cystathionine beta-lyase</fullName>
        <ecNumber evidence="11">4.4.1.8</ecNumber>
    </submittedName>
</protein>
<dbReference type="PROSITE" id="PS00868">
    <property type="entry name" value="CYS_MET_METAB_PP"/>
    <property type="match status" value="1"/>
</dbReference>
<dbReference type="AlphaFoldDB" id="A0AAC9KDP0"/>
<organism evidence="11 12">
    <name type="scientific">Granulibacter bethesdensis</name>
    <dbReference type="NCBI Taxonomy" id="364410"/>
    <lineage>
        <taxon>Bacteria</taxon>
        <taxon>Pseudomonadati</taxon>
        <taxon>Pseudomonadota</taxon>
        <taxon>Alphaproteobacteria</taxon>
        <taxon>Acetobacterales</taxon>
        <taxon>Acetobacteraceae</taxon>
        <taxon>Granulibacter</taxon>
    </lineage>
</organism>
<evidence type="ECO:0000313" key="11">
    <source>
        <dbReference type="EMBL" id="APH54263.1"/>
    </source>
</evidence>
<sequence>MTAHGRNGAAAPILRSSVMQYNRPGPRTPSDAPNEHPDTRLVRAGRPVEKYTGVVNPPLIRGSTVLQPDTATRRREGKRWLEQALTYGLNGSETHFALENAIAEIEGGTHCQIVSSGLAACTVPLLGYLSAGDHLLVPDMVYGPTRDFCEGLLKQFGIETTFYTATATAHELAPLFRPETKVLFLESPGSHTFEVQDVAALCALAHEHGAVTMLDNTWGIRHFQPFRHGIDLSLQALTKYVGGHSDLLLGSITVNDEAHWRRVRSTAGLLGQYASPDDCWLALRGLRTMAVRMNHQMQSALHIATFLSERPEIQRVLYPALPGDPGYEMWKRDFTGAPSLFGVEFKSSFTTEQSDRFIDSLSIFGLGASWGGYESLIMPTYGTIHRSHGIKLEGPTVRIHIGLEDPQDLIADLLQALEAMQR</sequence>
<evidence type="ECO:0000313" key="12">
    <source>
        <dbReference type="Proteomes" id="UP000182373"/>
    </source>
</evidence>
<proteinExistence type="inferred from homology"/>
<keyword evidence="3 8" id="KW-0663">Pyridoxal phosphate</keyword>
<evidence type="ECO:0000256" key="6">
    <source>
        <dbReference type="ARBA" id="ARBA00047517"/>
    </source>
</evidence>
<reference evidence="12" key="1">
    <citation type="submission" date="2016-11" db="EMBL/GenBank/DDBJ databases">
        <title>Comparative genomic and phenotypic analysis of Granulibacter bethesdensis clinical isolates from patients with chronic granulomatous disease.</title>
        <authorList>
            <person name="Zarember K.A."/>
            <person name="Porcella S.F."/>
            <person name="Chu J."/>
            <person name="Ding L."/>
            <person name="Dahlstrom E."/>
            <person name="Barbian K."/>
            <person name="Martens C."/>
            <person name="Sykora L."/>
            <person name="Kramer S."/>
            <person name="Pettinato A.M."/>
            <person name="Hong H."/>
            <person name="Wald G."/>
            <person name="Berg L.J."/>
            <person name="Rogge L.S."/>
            <person name="Greenberg D.E."/>
            <person name="Falcone E.L."/>
            <person name="Neves J.F."/>
            <person name="Simoes M.J."/>
            <person name="Casal M."/>
            <person name="Rodriguez-Lopez F.C."/>
            <person name="Zelazny A."/>
            <person name="Gallin J.I."/>
            <person name="Holland S.M."/>
        </authorList>
    </citation>
    <scope>NUCLEOTIDE SEQUENCE [LARGE SCALE GENOMIC DNA]</scope>
    <source>
        <strain evidence="12">NIH9.1</strain>
    </source>
</reference>
<comment type="catalytic activity">
    <reaction evidence="7">
        <text>an S-substituted L-cysteine + H2O = a thiol + pyruvate + NH4(+)</text>
        <dbReference type="Rhea" id="RHEA:18121"/>
        <dbReference type="ChEBI" id="CHEBI:15361"/>
        <dbReference type="ChEBI" id="CHEBI:15377"/>
        <dbReference type="ChEBI" id="CHEBI:28938"/>
        <dbReference type="ChEBI" id="CHEBI:29256"/>
        <dbReference type="ChEBI" id="CHEBI:58717"/>
        <dbReference type="EC" id="4.4.1.13"/>
    </reaction>
</comment>
<dbReference type="GO" id="GO:0047804">
    <property type="term" value="F:cysteine-S-conjugate beta-lyase activity"/>
    <property type="evidence" value="ECO:0007669"/>
    <property type="project" value="UniProtKB-EC"/>
</dbReference>
<gene>
    <name evidence="11" type="ORF">GbCGDNIH9_0970</name>
</gene>
<comment type="catalytic activity">
    <reaction evidence="6">
        <text>L,L-cystathionine + H2O = L-homocysteine + pyruvate + NH4(+)</text>
        <dbReference type="Rhea" id="RHEA:13965"/>
        <dbReference type="ChEBI" id="CHEBI:15361"/>
        <dbReference type="ChEBI" id="CHEBI:15377"/>
        <dbReference type="ChEBI" id="CHEBI:28938"/>
        <dbReference type="ChEBI" id="CHEBI:58161"/>
        <dbReference type="ChEBI" id="CHEBI:58199"/>
    </reaction>
</comment>
<dbReference type="Gene3D" id="3.90.1150.10">
    <property type="entry name" value="Aspartate Aminotransferase, domain 1"/>
    <property type="match status" value="1"/>
</dbReference>
<evidence type="ECO:0000256" key="1">
    <source>
        <dbReference type="ARBA" id="ARBA00001933"/>
    </source>
</evidence>
<comment type="similarity">
    <text evidence="2 9">Belongs to the trans-sulfuration enzymes family.</text>
</comment>
<dbReference type="FunFam" id="3.40.640.10:FF:000046">
    <property type="entry name" value="Cystathionine gamma-lyase"/>
    <property type="match status" value="1"/>
</dbReference>
<dbReference type="GO" id="GO:0019346">
    <property type="term" value="P:transsulfuration"/>
    <property type="evidence" value="ECO:0007669"/>
    <property type="project" value="InterPro"/>
</dbReference>
<dbReference type="Proteomes" id="UP000182373">
    <property type="component" value="Chromosome"/>
</dbReference>
<accession>A0AAC9KDP0</accession>
<feature type="modified residue" description="N6-(pyridoxal phosphate)lysine" evidence="8">
    <location>
        <position position="239"/>
    </location>
</feature>
<dbReference type="InterPro" id="IPR054542">
    <property type="entry name" value="Cys_met_metab_PP"/>
</dbReference>
<dbReference type="PANTHER" id="PTHR43500">
    <property type="entry name" value="CYSTATHIONINE BETA-LYASE-RELATED"/>
    <property type="match status" value="1"/>
</dbReference>
<dbReference type="EMBL" id="CP018191">
    <property type="protein sequence ID" value="APH54263.1"/>
    <property type="molecule type" value="Genomic_DNA"/>
</dbReference>
<dbReference type="SUPFAM" id="SSF53383">
    <property type="entry name" value="PLP-dependent transferases"/>
    <property type="match status" value="1"/>
</dbReference>
<feature type="region of interest" description="Disordered" evidence="10">
    <location>
        <begin position="1"/>
        <end position="38"/>
    </location>
</feature>
<dbReference type="PIRSF" id="PIRSF001434">
    <property type="entry name" value="CGS"/>
    <property type="match status" value="1"/>
</dbReference>
<dbReference type="Gene3D" id="3.40.640.10">
    <property type="entry name" value="Type I PLP-dependent aspartate aminotransferase-like (Major domain)"/>
    <property type="match status" value="1"/>
</dbReference>
<dbReference type="InterPro" id="IPR006233">
    <property type="entry name" value="Cys_b_lyase_bac"/>
</dbReference>
<dbReference type="InterPro" id="IPR015422">
    <property type="entry name" value="PyrdxlP-dep_Trfase_small"/>
</dbReference>